<dbReference type="PANTHER" id="PTHR43229:SF2">
    <property type="entry name" value="NODULATION PROTEIN J"/>
    <property type="match status" value="1"/>
</dbReference>
<organism evidence="8 9">
    <name type="scientific">Microbispora siamensis</name>
    <dbReference type="NCBI Taxonomy" id="564413"/>
    <lineage>
        <taxon>Bacteria</taxon>
        <taxon>Bacillati</taxon>
        <taxon>Actinomycetota</taxon>
        <taxon>Actinomycetes</taxon>
        <taxon>Streptosporangiales</taxon>
        <taxon>Streptosporangiaceae</taxon>
        <taxon>Microbispora</taxon>
    </lineage>
</organism>
<evidence type="ECO:0000313" key="9">
    <source>
        <dbReference type="Proteomes" id="UP000660454"/>
    </source>
</evidence>
<evidence type="ECO:0000259" key="7">
    <source>
        <dbReference type="PROSITE" id="PS51012"/>
    </source>
</evidence>
<feature type="transmembrane region" description="Helical" evidence="6">
    <location>
        <begin position="49"/>
        <end position="68"/>
    </location>
</feature>
<feature type="transmembrane region" description="Helical" evidence="6">
    <location>
        <begin position="200"/>
        <end position="220"/>
    </location>
</feature>
<keyword evidence="9" id="KW-1185">Reference proteome</keyword>
<dbReference type="PIRSF" id="PIRSF006648">
    <property type="entry name" value="DrrB"/>
    <property type="match status" value="1"/>
</dbReference>
<protein>
    <recommendedName>
        <fullName evidence="6">Transport permease protein</fullName>
    </recommendedName>
</protein>
<dbReference type="Pfam" id="PF01061">
    <property type="entry name" value="ABC2_membrane"/>
    <property type="match status" value="1"/>
</dbReference>
<feature type="transmembrane region" description="Helical" evidence="6">
    <location>
        <begin position="255"/>
        <end position="273"/>
    </location>
</feature>
<keyword evidence="5" id="KW-0046">Antibiotic resistance</keyword>
<feature type="transmembrane region" description="Helical" evidence="6">
    <location>
        <begin position="88"/>
        <end position="106"/>
    </location>
</feature>
<proteinExistence type="inferred from homology"/>
<dbReference type="InterPro" id="IPR013525">
    <property type="entry name" value="ABC2_TM"/>
</dbReference>
<keyword evidence="3 6" id="KW-1133">Transmembrane helix</keyword>
<keyword evidence="6" id="KW-1003">Cell membrane</keyword>
<comment type="subcellular location">
    <subcellularLocation>
        <location evidence="6">Cell membrane</location>
        <topology evidence="6">Multi-pass membrane protein</topology>
    </subcellularLocation>
    <subcellularLocation>
        <location evidence="1">Membrane</location>
        <topology evidence="1">Multi-pass membrane protein</topology>
    </subcellularLocation>
</comment>
<evidence type="ECO:0000256" key="5">
    <source>
        <dbReference type="ARBA" id="ARBA00023251"/>
    </source>
</evidence>
<accession>A0ABQ4GDR4</accession>
<dbReference type="RefSeq" id="WP_308441777.1">
    <property type="nucleotide sequence ID" value="NZ_BOOF01000002.1"/>
</dbReference>
<evidence type="ECO:0000313" key="8">
    <source>
        <dbReference type="EMBL" id="GIH59577.1"/>
    </source>
</evidence>
<evidence type="ECO:0000256" key="2">
    <source>
        <dbReference type="ARBA" id="ARBA00022692"/>
    </source>
</evidence>
<dbReference type="InterPro" id="IPR047817">
    <property type="entry name" value="ABC2_TM_bact-type"/>
</dbReference>
<sequence>MSALAVPDAPVDAPVDAPPRWGERLRWTLSDASVIARTNLKHWVRNPAAVLNLTLYPIVMVVLFGYVLGSAMNVAGGGDYREFLMPGMFSQTMAMGVMTTMTVVSLQTARGVTDRYRSMPISRPGVVLGRAFADIVNSVLELLVLLACGLVAGWSWHRGIGDALAAVGLLLLLRFALIWVGIYLGLALAPEAASAAWLPLLPLTMLANTFVSPALLPGWLGAIAEWNPLSATVAACRMLFGNPGWQGGSWAAEHALTLAIGWPLLITLVFLPLSARRYRRLGR</sequence>
<keyword evidence="6" id="KW-0813">Transport</keyword>
<evidence type="ECO:0000256" key="4">
    <source>
        <dbReference type="ARBA" id="ARBA00023136"/>
    </source>
</evidence>
<evidence type="ECO:0000256" key="6">
    <source>
        <dbReference type="RuleBase" id="RU361157"/>
    </source>
</evidence>
<feature type="domain" description="ABC transmembrane type-2" evidence="7">
    <location>
        <begin position="48"/>
        <end position="281"/>
    </location>
</feature>
<dbReference type="InterPro" id="IPR000412">
    <property type="entry name" value="ABC_2_transport"/>
</dbReference>
<dbReference type="PANTHER" id="PTHR43229">
    <property type="entry name" value="NODULATION PROTEIN J"/>
    <property type="match status" value="1"/>
</dbReference>
<dbReference type="InterPro" id="IPR051784">
    <property type="entry name" value="Nod_factor_ABC_transporter"/>
</dbReference>
<name>A0ABQ4GDR4_9ACTN</name>
<comment type="similarity">
    <text evidence="6">Belongs to the ABC-2 integral membrane protein family.</text>
</comment>
<evidence type="ECO:0000256" key="1">
    <source>
        <dbReference type="ARBA" id="ARBA00004141"/>
    </source>
</evidence>
<gene>
    <name evidence="8" type="ORF">Msi02_03940</name>
</gene>
<dbReference type="Proteomes" id="UP000660454">
    <property type="component" value="Unassembled WGS sequence"/>
</dbReference>
<comment type="caution">
    <text evidence="8">The sequence shown here is derived from an EMBL/GenBank/DDBJ whole genome shotgun (WGS) entry which is preliminary data.</text>
</comment>
<keyword evidence="2 6" id="KW-0812">Transmembrane</keyword>
<feature type="transmembrane region" description="Helical" evidence="6">
    <location>
        <begin position="127"/>
        <end position="152"/>
    </location>
</feature>
<feature type="transmembrane region" description="Helical" evidence="6">
    <location>
        <begin position="164"/>
        <end position="188"/>
    </location>
</feature>
<evidence type="ECO:0000256" key="3">
    <source>
        <dbReference type="ARBA" id="ARBA00022989"/>
    </source>
</evidence>
<reference evidence="8 9" key="1">
    <citation type="submission" date="2021-01" db="EMBL/GenBank/DDBJ databases">
        <title>Whole genome shotgun sequence of Microbispora siamensis NBRC 104113.</title>
        <authorList>
            <person name="Komaki H."/>
            <person name="Tamura T."/>
        </authorList>
    </citation>
    <scope>NUCLEOTIDE SEQUENCE [LARGE SCALE GENOMIC DNA]</scope>
    <source>
        <strain evidence="8 9">NBRC 104113</strain>
    </source>
</reference>
<dbReference type="EMBL" id="BOOF01000002">
    <property type="protein sequence ID" value="GIH59577.1"/>
    <property type="molecule type" value="Genomic_DNA"/>
</dbReference>
<dbReference type="PROSITE" id="PS51012">
    <property type="entry name" value="ABC_TM2"/>
    <property type="match status" value="1"/>
</dbReference>
<keyword evidence="4 6" id="KW-0472">Membrane</keyword>